<dbReference type="RefSeq" id="WP_128778419.1">
    <property type="nucleotide sequence ID" value="NZ_RYFI01000015.1"/>
</dbReference>
<reference evidence="1 2" key="1">
    <citation type="submission" date="2018-12" db="EMBL/GenBank/DDBJ databases">
        <title>bacterium Hansschlegelia zhihuaiae S113.</title>
        <authorList>
            <person name="He J."/>
        </authorList>
    </citation>
    <scope>NUCLEOTIDE SEQUENCE [LARGE SCALE GENOMIC DNA]</scope>
    <source>
        <strain evidence="1 2">S 113</strain>
    </source>
</reference>
<protein>
    <recommendedName>
        <fullName evidence="3">Restriction endonuclease</fullName>
    </recommendedName>
</protein>
<proteinExistence type="predicted"/>
<gene>
    <name evidence="1" type="ORF">EK403_15795</name>
</gene>
<sequence>MSVIPCARNERLRAQIEAFAETLKTEAHKLGDHGLDEREFYDSPIFRGAIERVRGQFSATMRGKREFVRHVLNHMEDAGFIAGWDESEDAARNDYVVRLSSGRTAVIDLKGCLDGNNTNIFERPSDADEFVIWSLCTNSGADPRRNAWSGIHTRLSAEMVSRGQRVDGVVIWDMICGTVARRCPKLAAADAGDRSSEFGSFRTPPPCIYLFPSAPPTRDRPIAVAQALDDVELLAAFNACFKGREDELNHVAFELTQTGDMIERATTVVRAGDVARASGPTAIRRV</sequence>
<dbReference type="AlphaFoldDB" id="A0A4V1KIQ6"/>
<evidence type="ECO:0008006" key="3">
    <source>
        <dbReference type="Google" id="ProtNLM"/>
    </source>
</evidence>
<dbReference type="Proteomes" id="UP000289708">
    <property type="component" value="Unassembled WGS sequence"/>
</dbReference>
<organism evidence="1 2">
    <name type="scientific">Hansschlegelia zhihuaiae</name>
    <dbReference type="NCBI Taxonomy" id="405005"/>
    <lineage>
        <taxon>Bacteria</taxon>
        <taxon>Pseudomonadati</taxon>
        <taxon>Pseudomonadota</taxon>
        <taxon>Alphaproteobacteria</taxon>
        <taxon>Hyphomicrobiales</taxon>
        <taxon>Methylopilaceae</taxon>
        <taxon>Hansschlegelia</taxon>
    </lineage>
</organism>
<accession>A0A4V1KIQ6</accession>
<evidence type="ECO:0000313" key="1">
    <source>
        <dbReference type="EMBL" id="RXF71522.1"/>
    </source>
</evidence>
<dbReference type="OrthoDB" id="9179131at2"/>
<dbReference type="EMBL" id="RYFI01000015">
    <property type="protein sequence ID" value="RXF71522.1"/>
    <property type="molecule type" value="Genomic_DNA"/>
</dbReference>
<evidence type="ECO:0000313" key="2">
    <source>
        <dbReference type="Proteomes" id="UP000289708"/>
    </source>
</evidence>
<name>A0A4V1KIQ6_9HYPH</name>
<keyword evidence="2" id="KW-1185">Reference proteome</keyword>
<comment type="caution">
    <text evidence="1">The sequence shown here is derived from an EMBL/GenBank/DDBJ whole genome shotgun (WGS) entry which is preliminary data.</text>
</comment>